<feature type="transmembrane region" description="Helical" evidence="6">
    <location>
        <begin position="176"/>
        <end position="194"/>
    </location>
</feature>
<keyword evidence="5 6" id="KW-0472">Membrane</keyword>
<keyword evidence="8" id="KW-1185">Reference proteome</keyword>
<evidence type="ECO:0000256" key="2">
    <source>
        <dbReference type="ARBA" id="ARBA00022475"/>
    </source>
</evidence>
<feature type="transmembrane region" description="Helical" evidence="6">
    <location>
        <begin position="142"/>
        <end position="164"/>
    </location>
</feature>
<dbReference type="Pfam" id="PF01810">
    <property type="entry name" value="LysE"/>
    <property type="match status" value="1"/>
</dbReference>
<reference evidence="7 8" key="1">
    <citation type="submission" date="2024-08" db="EMBL/GenBank/DDBJ databases">
        <title>Oceanimonas smirnovii Genome sequencing and assembly.</title>
        <authorList>
            <person name="Tang B."/>
        </authorList>
    </citation>
    <scope>NUCLEOTIDE SEQUENCE [LARGE SCALE GENOMIC DNA]</scope>
    <source>
        <strain evidence="7 8">OS2020-119</strain>
    </source>
</reference>
<proteinExistence type="predicted"/>
<dbReference type="RefSeq" id="WP_395544783.1">
    <property type="nucleotide sequence ID" value="NZ_CP166302.1"/>
</dbReference>
<feature type="transmembrane region" description="Helical" evidence="6">
    <location>
        <begin position="71"/>
        <end position="89"/>
    </location>
</feature>
<evidence type="ECO:0000256" key="1">
    <source>
        <dbReference type="ARBA" id="ARBA00004651"/>
    </source>
</evidence>
<evidence type="ECO:0000256" key="4">
    <source>
        <dbReference type="ARBA" id="ARBA00022989"/>
    </source>
</evidence>
<dbReference type="PANTHER" id="PTHR30086">
    <property type="entry name" value="ARGININE EXPORTER PROTEIN ARGO"/>
    <property type="match status" value="1"/>
</dbReference>
<evidence type="ECO:0000256" key="5">
    <source>
        <dbReference type="ARBA" id="ARBA00023136"/>
    </source>
</evidence>
<feature type="transmembrane region" description="Helical" evidence="6">
    <location>
        <begin position="41"/>
        <end position="64"/>
    </location>
</feature>
<keyword evidence="2" id="KW-1003">Cell membrane</keyword>
<evidence type="ECO:0000313" key="7">
    <source>
        <dbReference type="EMBL" id="MFH7564026.1"/>
    </source>
</evidence>
<dbReference type="PANTHER" id="PTHR30086:SF20">
    <property type="entry name" value="ARGININE EXPORTER PROTEIN ARGO-RELATED"/>
    <property type="match status" value="1"/>
</dbReference>
<protein>
    <submittedName>
        <fullName evidence="7">LysE family translocator</fullName>
    </submittedName>
</protein>
<dbReference type="EMBL" id="JBGFTR010000002">
    <property type="protein sequence ID" value="MFH7564026.1"/>
    <property type="molecule type" value="Genomic_DNA"/>
</dbReference>
<dbReference type="Proteomes" id="UP001610706">
    <property type="component" value="Unassembled WGS sequence"/>
</dbReference>
<evidence type="ECO:0000256" key="3">
    <source>
        <dbReference type="ARBA" id="ARBA00022692"/>
    </source>
</evidence>
<gene>
    <name evidence="7" type="ORF">AB9R89_01640</name>
</gene>
<accession>A0ABW7NXU8</accession>
<comment type="caution">
    <text evidence="7">The sequence shown here is derived from an EMBL/GenBank/DDBJ whole genome shotgun (WGS) entry which is preliminary data.</text>
</comment>
<keyword evidence="3 6" id="KW-0812">Transmembrane</keyword>
<keyword evidence="4 6" id="KW-1133">Transmembrane helix</keyword>
<organism evidence="7 8">
    <name type="scientific">Oceanimonas smirnovii</name>
    <dbReference type="NCBI Taxonomy" id="264574"/>
    <lineage>
        <taxon>Bacteria</taxon>
        <taxon>Pseudomonadati</taxon>
        <taxon>Pseudomonadota</taxon>
        <taxon>Gammaproteobacteria</taxon>
        <taxon>Aeromonadales</taxon>
        <taxon>Aeromonadaceae</taxon>
        <taxon>Oceanimonas</taxon>
    </lineage>
</organism>
<dbReference type="InterPro" id="IPR001123">
    <property type="entry name" value="LeuE-type"/>
</dbReference>
<comment type="subcellular location">
    <subcellularLocation>
        <location evidence="1">Cell membrane</location>
        <topology evidence="1">Multi-pass membrane protein</topology>
    </subcellularLocation>
</comment>
<name>A0ABW7NXU8_9GAMM</name>
<evidence type="ECO:0000256" key="6">
    <source>
        <dbReference type="SAM" id="Phobius"/>
    </source>
</evidence>
<sequence length="204" mass="21427">MNLALLLAYISAVLLLLLTPGPVVALVTGTAARHGPRRAFATVLGTNAASLVLIMLASLMLAGLLTLPGPLLYGLALAGSGYIGVTAWQDLRAGPAGGPSEAGSGGVARGFWTGISNPKDLLFFVAFFPQFISITHNTGASLLILSGLWVLFDLLVLSLYIWVIGRWMAGKQGERIGRLSAWLLLLMGLAGVFYNGARCLELFS</sequence>
<evidence type="ECO:0000313" key="8">
    <source>
        <dbReference type="Proteomes" id="UP001610706"/>
    </source>
</evidence>